<dbReference type="PANTHER" id="PTHR24320:SF148">
    <property type="entry name" value="NAD(P)-BINDING ROSSMANN-FOLD SUPERFAMILY PROTEIN"/>
    <property type="match status" value="1"/>
</dbReference>
<keyword evidence="4" id="KW-1185">Reference proteome</keyword>
<sequence length="316" mass="33300">MARTVDITVPDLTDRRVVLTGGSDGIGLHIAARLAAAGADLVLPVRNQEKGRAAVERIRAQSPGARVALRELDLSSLSSVAALASALREEGIPVDVLLDNAGLMTPPSRQETADGFEVQFGTNHLGHVALIAGLMPLLRAGRARVVSQISVAANRGSINWADLNWERSYDGMAAYSQSKIAMGLFAVELGRRSQAQGWGITSVLAHPGVAPTSLLSARPEVGRDDDTRSVRLIRWLSARGLVVGTPQTAALPALLAATDPDAVDGTLYGPTGLGHLGGVPGTQKLYSRLESTADAARIWEESQRLVDVRFPTSAEA</sequence>
<comment type="caution">
    <text evidence="3">The sequence shown here is derived from an EMBL/GenBank/DDBJ whole genome shotgun (WGS) entry which is preliminary data.</text>
</comment>
<evidence type="ECO:0000313" key="4">
    <source>
        <dbReference type="Proteomes" id="UP001205740"/>
    </source>
</evidence>
<dbReference type="PRINTS" id="PR00081">
    <property type="entry name" value="GDHRDH"/>
</dbReference>
<dbReference type="SUPFAM" id="SSF51735">
    <property type="entry name" value="NAD(P)-binding Rossmann-fold domains"/>
    <property type="match status" value="1"/>
</dbReference>
<dbReference type="Gene3D" id="3.40.50.720">
    <property type="entry name" value="NAD(P)-binding Rossmann-like Domain"/>
    <property type="match status" value="1"/>
</dbReference>
<evidence type="ECO:0000256" key="1">
    <source>
        <dbReference type="ARBA" id="ARBA00006484"/>
    </source>
</evidence>
<comment type="similarity">
    <text evidence="1">Belongs to the short-chain dehydrogenases/reductases (SDR) family.</text>
</comment>
<evidence type="ECO:0000256" key="2">
    <source>
        <dbReference type="ARBA" id="ARBA00023002"/>
    </source>
</evidence>
<gene>
    <name evidence="3" type="ORF">LX12_000593</name>
</gene>
<dbReference type="EMBL" id="JAMTCG010000001">
    <property type="protein sequence ID" value="MCP2159429.1"/>
    <property type="molecule type" value="Genomic_DNA"/>
</dbReference>
<dbReference type="RefSeq" id="WP_253652999.1">
    <property type="nucleotide sequence ID" value="NZ_BAAAOE010000004.1"/>
</dbReference>
<dbReference type="NCBIfam" id="NF004513">
    <property type="entry name" value="PRK05854.1"/>
    <property type="match status" value="1"/>
</dbReference>
<accession>A0ABT1GXF6</accession>
<dbReference type="InterPro" id="IPR002347">
    <property type="entry name" value="SDR_fam"/>
</dbReference>
<dbReference type="Pfam" id="PF00106">
    <property type="entry name" value="adh_short"/>
    <property type="match status" value="1"/>
</dbReference>
<evidence type="ECO:0000313" key="3">
    <source>
        <dbReference type="EMBL" id="MCP2159429.1"/>
    </source>
</evidence>
<dbReference type="InterPro" id="IPR020904">
    <property type="entry name" value="Sc_DH/Rdtase_CS"/>
</dbReference>
<reference evidence="3 4" key="1">
    <citation type="submission" date="2022-06" db="EMBL/GenBank/DDBJ databases">
        <title>Genomic Encyclopedia of Archaeal and Bacterial Type Strains, Phase II (KMG-II): from individual species to whole genera.</title>
        <authorList>
            <person name="Goeker M."/>
        </authorList>
    </citation>
    <scope>NUCLEOTIDE SEQUENCE [LARGE SCALE GENOMIC DNA]</scope>
    <source>
        <strain evidence="3 4">DSM 45037</strain>
    </source>
</reference>
<name>A0ABT1GXF6_9NOCA</name>
<proteinExistence type="inferred from homology"/>
<protein>
    <submittedName>
        <fullName evidence="3">NAD(P)-dependent dehydrogenase, short-chain alcohol dehydrogenase family</fullName>
    </submittedName>
</protein>
<dbReference type="Proteomes" id="UP001205740">
    <property type="component" value="Unassembled WGS sequence"/>
</dbReference>
<keyword evidence="2" id="KW-0560">Oxidoreductase</keyword>
<dbReference type="PANTHER" id="PTHR24320">
    <property type="entry name" value="RETINOL DEHYDROGENASE"/>
    <property type="match status" value="1"/>
</dbReference>
<dbReference type="InterPro" id="IPR036291">
    <property type="entry name" value="NAD(P)-bd_dom_sf"/>
</dbReference>
<organism evidence="3 4">
    <name type="scientific">Williamsia serinedens</name>
    <dbReference type="NCBI Taxonomy" id="391736"/>
    <lineage>
        <taxon>Bacteria</taxon>
        <taxon>Bacillati</taxon>
        <taxon>Actinomycetota</taxon>
        <taxon>Actinomycetes</taxon>
        <taxon>Mycobacteriales</taxon>
        <taxon>Nocardiaceae</taxon>
        <taxon>Williamsia</taxon>
    </lineage>
</organism>
<dbReference type="PROSITE" id="PS00061">
    <property type="entry name" value="ADH_SHORT"/>
    <property type="match status" value="1"/>
</dbReference>